<reference evidence="2" key="1">
    <citation type="submission" date="2016-11" db="UniProtKB">
        <authorList>
            <consortium name="WormBaseParasite"/>
        </authorList>
    </citation>
    <scope>IDENTIFICATION</scope>
</reference>
<dbReference type="Proteomes" id="UP000095287">
    <property type="component" value="Unplaced"/>
</dbReference>
<dbReference type="WBParaSite" id="L893_g18447.t1">
    <property type="protein sequence ID" value="L893_g18447.t1"/>
    <property type="gene ID" value="L893_g18447"/>
</dbReference>
<evidence type="ECO:0000313" key="1">
    <source>
        <dbReference type="Proteomes" id="UP000095287"/>
    </source>
</evidence>
<name>A0A1I7YQH2_9BILA</name>
<proteinExistence type="predicted"/>
<dbReference type="AlphaFoldDB" id="A0A1I7YQH2"/>
<accession>A0A1I7YQH2</accession>
<sequence length="92" mass="10484">MDAHGRNRTCVATATTWSTNHYTTWANEITNEEHASDVFHDENEVKNVPLRSTLPLRKLLRAHKCSPQRMGSRSMLQHSKFAPFWESSGSDA</sequence>
<protein>
    <submittedName>
        <fullName evidence="2">Uncharacterized protein</fullName>
    </submittedName>
</protein>
<keyword evidence="1" id="KW-1185">Reference proteome</keyword>
<evidence type="ECO:0000313" key="2">
    <source>
        <dbReference type="WBParaSite" id="L893_g18447.t1"/>
    </source>
</evidence>
<organism evidence="1 2">
    <name type="scientific">Steinernema glaseri</name>
    <dbReference type="NCBI Taxonomy" id="37863"/>
    <lineage>
        <taxon>Eukaryota</taxon>
        <taxon>Metazoa</taxon>
        <taxon>Ecdysozoa</taxon>
        <taxon>Nematoda</taxon>
        <taxon>Chromadorea</taxon>
        <taxon>Rhabditida</taxon>
        <taxon>Tylenchina</taxon>
        <taxon>Panagrolaimomorpha</taxon>
        <taxon>Strongyloidoidea</taxon>
        <taxon>Steinernematidae</taxon>
        <taxon>Steinernema</taxon>
    </lineage>
</organism>